<organism evidence="6 7">
    <name type="scientific">Deinococcus marmoris</name>
    <dbReference type="NCBI Taxonomy" id="249408"/>
    <lineage>
        <taxon>Bacteria</taxon>
        <taxon>Thermotogati</taxon>
        <taxon>Deinococcota</taxon>
        <taxon>Deinococci</taxon>
        <taxon>Deinococcales</taxon>
        <taxon>Deinococcaceae</taxon>
        <taxon>Deinococcus</taxon>
    </lineage>
</organism>
<dbReference type="AlphaFoldDB" id="A0A1U7P127"/>
<evidence type="ECO:0000313" key="7">
    <source>
        <dbReference type="Proteomes" id="UP000186607"/>
    </source>
</evidence>
<dbReference type="InterPro" id="IPR001647">
    <property type="entry name" value="HTH_TetR"/>
</dbReference>
<dbReference type="InterPro" id="IPR004111">
    <property type="entry name" value="Repressor_TetR_C"/>
</dbReference>
<dbReference type="GO" id="GO:0045892">
    <property type="term" value="P:negative regulation of DNA-templated transcription"/>
    <property type="evidence" value="ECO:0007669"/>
    <property type="project" value="InterPro"/>
</dbReference>
<reference evidence="6 7" key="1">
    <citation type="submission" date="2017-01" db="EMBL/GenBank/DDBJ databases">
        <title>Genome Analysis of Deinococcus marmoris KOPRI26562.</title>
        <authorList>
            <person name="Kim J.H."/>
            <person name="Oh H.-M."/>
        </authorList>
    </citation>
    <scope>NUCLEOTIDE SEQUENCE [LARGE SCALE GENOMIC DNA]</scope>
    <source>
        <strain evidence="6 7">KOPRI26562</strain>
    </source>
</reference>
<dbReference type="InterPro" id="IPR009057">
    <property type="entry name" value="Homeodomain-like_sf"/>
</dbReference>
<evidence type="ECO:0000256" key="1">
    <source>
        <dbReference type="ARBA" id="ARBA00023015"/>
    </source>
</evidence>
<dbReference type="STRING" id="249408.BOO71_0004480"/>
<dbReference type="PROSITE" id="PS50977">
    <property type="entry name" value="HTH_TETR_2"/>
    <property type="match status" value="1"/>
</dbReference>
<dbReference type="InterPro" id="IPR036271">
    <property type="entry name" value="Tet_transcr_reg_TetR-rel_C_sf"/>
</dbReference>
<dbReference type="Proteomes" id="UP000186607">
    <property type="component" value="Unassembled WGS sequence"/>
</dbReference>
<dbReference type="Pfam" id="PF02909">
    <property type="entry name" value="TetR_C_1"/>
    <property type="match status" value="1"/>
</dbReference>
<evidence type="ECO:0000256" key="4">
    <source>
        <dbReference type="PROSITE-ProRule" id="PRU00335"/>
    </source>
</evidence>
<accession>A0A1U7P127</accession>
<keyword evidence="7" id="KW-1185">Reference proteome</keyword>
<dbReference type="SUPFAM" id="SSF46689">
    <property type="entry name" value="Homeodomain-like"/>
    <property type="match status" value="1"/>
</dbReference>
<dbReference type="SUPFAM" id="SSF48498">
    <property type="entry name" value="Tetracyclin repressor-like, C-terminal domain"/>
    <property type="match status" value="1"/>
</dbReference>
<sequence>MRNLAEQLGVQAMSLYHHVANKDQLLDGMVDQVFGEIEMSATRTPWKAAMRQRAFSVRQALRQHGWALGVLESRSHPGPATLRHHDAVIGILRRAGFSIALAAHAYSALDSYIYGFVLQELNLPIKTEQEVGAVAETILQSSPAGEYPFLQEFMTEHALKPGYLYASEFEFGLNLILDGLELALGHQAPQ</sequence>
<keyword evidence="3" id="KW-0804">Transcription</keyword>
<dbReference type="GO" id="GO:0003677">
    <property type="term" value="F:DNA binding"/>
    <property type="evidence" value="ECO:0007669"/>
    <property type="project" value="UniProtKB-UniRule"/>
</dbReference>
<keyword evidence="2 4" id="KW-0238">DNA-binding</keyword>
<keyword evidence="1" id="KW-0805">Transcription regulation</keyword>
<name>A0A1U7P127_9DEIO</name>
<protein>
    <submittedName>
        <fullName evidence="6">Transcriptional regulator, TetR family</fullName>
    </submittedName>
</protein>
<dbReference type="EMBL" id="MSTI01000052">
    <property type="protein sequence ID" value="OLV18866.1"/>
    <property type="molecule type" value="Genomic_DNA"/>
</dbReference>
<evidence type="ECO:0000259" key="5">
    <source>
        <dbReference type="PROSITE" id="PS50977"/>
    </source>
</evidence>
<comment type="caution">
    <text evidence="4">Lacks conserved residue(s) required for the propagation of feature annotation.</text>
</comment>
<dbReference type="Gene3D" id="1.10.357.10">
    <property type="entry name" value="Tetracycline Repressor, domain 2"/>
    <property type="match status" value="1"/>
</dbReference>
<evidence type="ECO:0000313" key="6">
    <source>
        <dbReference type="EMBL" id="OLV18866.1"/>
    </source>
</evidence>
<evidence type="ECO:0000256" key="2">
    <source>
        <dbReference type="ARBA" id="ARBA00023125"/>
    </source>
</evidence>
<comment type="caution">
    <text evidence="6">The sequence shown here is derived from an EMBL/GenBank/DDBJ whole genome shotgun (WGS) entry which is preliminary data.</text>
</comment>
<evidence type="ECO:0000256" key="3">
    <source>
        <dbReference type="ARBA" id="ARBA00023163"/>
    </source>
</evidence>
<gene>
    <name evidence="6" type="ORF">BOO71_0004480</name>
</gene>
<dbReference type="Gene3D" id="1.10.10.60">
    <property type="entry name" value="Homeodomain-like"/>
    <property type="match status" value="1"/>
</dbReference>
<feature type="domain" description="HTH tetR-type" evidence="5">
    <location>
        <begin position="1"/>
        <end position="37"/>
    </location>
</feature>
<proteinExistence type="predicted"/>